<evidence type="ECO:0008006" key="3">
    <source>
        <dbReference type="Google" id="ProtNLM"/>
    </source>
</evidence>
<dbReference type="RefSeq" id="WP_191869425.1">
    <property type="nucleotide sequence ID" value="NZ_BMRU01000020.1"/>
</dbReference>
<dbReference type="GeneID" id="86957716"/>
<dbReference type="InterPro" id="IPR029058">
    <property type="entry name" value="AB_hydrolase_fold"/>
</dbReference>
<keyword evidence="2" id="KW-1185">Reference proteome</keyword>
<comment type="caution">
    <text evidence="1">The sequence shown here is derived from an EMBL/GenBank/DDBJ whole genome shotgun (WGS) entry which is preliminary data.</text>
</comment>
<organism evidence="1 2">
    <name type="scientific">Streptomyces virginiae</name>
    <name type="common">Streptomyces cinnamonensis</name>
    <dbReference type="NCBI Taxonomy" id="1961"/>
    <lineage>
        <taxon>Bacteria</taxon>
        <taxon>Bacillati</taxon>
        <taxon>Actinomycetota</taxon>
        <taxon>Actinomycetes</taxon>
        <taxon>Kitasatosporales</taxon>
        <taxon>Streptomycetaceae</taxon>
        <taxon>Streptomyces</taxon>
    </lineage>
</organism>
<proteinExistence type="predicted"/>
<protein>
    <recommendedName>
        <fullName evidence="3">AB hydrolase-1 domain-containing protein</fullName>
    </recommendedName>
</protein>
<gene>
    <name evidence="1" type="ORF">Scinn_14700</name>
</gene>
<evidence type="ECO:0000313" key="2">
    <source>
        <dbReference type="Proteomes" id="UP000660554"/>
    </source>
</evidence>
<name>A0ABQ3NGV1_STRVG</name>
<dbReference type="Proteomes" id="UP000660554">
    <property type="component" value="Unassembled WGS sequence"/>
</dbReference>
<reference evidence="2" key="1">
    <citation type="submission" date="2020-09" db="EMBL/GenBank/DDBJ databases">
        <title>Whole genome shotgun sequence of Streptomyces cinnamonensis NBRC 15873.</title>
        <authorList>
            <person name="Komaki H."/>
            <person name="Tamura T."/>
        </authorList>
    </citation>
    <scope>NUCLEOTIDE SEQUENCE [LARGE SCALE GENOMIC DNA]</scope>
    <source>
        <strain evidence="2">NBRC 15873</strain>
    </source>
</reference>
<dbReference type="EMBL" id="BNDV01000002">
    <property type="protein sequence ID" value="GHI12007.1"/>
    <property type="molecule type" value="Genomic_DNA"/>
</dbReference>
<sequence length="421" mass="43873">MRFLFVHGTGVRRERHDRLFALVRERLTARFPEARVDSCYWGDRFGATLGAGGRSVPGLRPAAGSAPDAVDAETAEWTLLLADPLCELRVLAEAGWADGGQDPYGPAGGADDAFAMPGVQPAGVRVLALLAGLPPAPPHPGDELGALLHGTGLAAGFPAALTAAADSTEAARAADRATGEPQARELATALARAVTAGALASAGADADCTGAERDRLVELLTTRLGGDARVPGARAAAVLGRLAMRVTTQPLLNAWRGSLTVGATPALGDILRYQARGHDLREFLHARIAAAPGPTVLIGHSLGGIALVDLLALAAARGEAVPGTELLVTVGSQAPFLYELGALTALEPGAKLPYGFPRWLNVYDRQDVLSYLAGPVFPGDPRITDHEIGSRQPFPACHSAYWKQDALYERIEQVVAEAEIG</sequence>
<accession>A0ABQ3NGV1</accession>
<dbReference type="Gene3D" id="3.40.50.1820">
    <property type="entry name" value="alpha/beta hydrolase"/>
    <property type="match status" value="1"/>
</dbReference>
<evidence type="ECO:0000313" key="1">
    <source>
        <dbReference type="EMBL" id="GHI12007.1"/>
    </source>
</evidence>
<dbReference type="SUPFAM" id="SSF53474">
    <property type="entry name" value="alpha/beta-Hydrolases"/>
    <property type="match status" value="1"/>
</dbReference>